<name>A0A841JPX3_9BACT</name>
<keyword evidence="4 5" id="KW-0472">Membrane</keyword>
<dbReference type="InterPro" id="IPR011020">
    <property type="entry name" value="HTTM-like"/>
</dbReference>
<dbReference type="InterPro" id="IPR053934">
    <property type="entry name" value="HTTM_dom"/>
</dbReference>
<dbReference type="EMBL" id="JACHEK010000001">
    <property type="protein sequence ID" value="MBB6142617.1"/>
    <property type="molecule type" value="Genomic_DNA"/>
</dbReference>
<proteinExistence type="predicted"/>
<evidence type="ECO:0000256" key="3">
    <source>
        <dbReference type="ARBA" id="ARBA00022989"/>
    </source>
</evidence>
<keyword evidence="2 5" id="KW-0812">Transmembrane</keyword>
<comment type="subcellular location">
    <subcellularLocation>
        <location evidence="1">Endomembrane system</location>
        <topology evidence="1">Multi-pass membrane protein</topology>
    </subcellularLocation>
</comment>
<evidence type="ECO:0000259" key="6">
    <source>
        <dbReference type="SMART" id="SM00752"/>
    </source>
</evidence>
<evidence type="ECO:0000256" key="2">
    <source>
        <dbReference type="ARBA" id="ARBA00022692"/>
    </source>
</evidence>
<dbReference type="Proteomes" id="UP000538666">
    <property type="component" value="Unassembled WGS sequence"/>
</dbReference>
<evidence type="ECO:0000313" key="7">
    <source>
        <dbReference type="EMBL" id="MBB6142617.1"/>
    </source>
</evidence>
<feature type="transmembrane region" description="Helical" evidence="5">
    <location>
        <begin position="28"/>
        <end position="51"/>
    </location>
</feature>
<dbReference type="AlphaFoldDB" id="A0A841JPX3"/>
<dbReference type="InterPro" id="IPR052964">
    <property type="entry name" value="Sporulation_signal_mat"/>
</dbReference>
<dbReference type="PANTHER" id="PTHR39535:SF2">
    <property type="entry name" value="HTTM DOMAIN-CONTAINING PROTEIN"/>
    <property type="match status" value="1"/>
</dbReference>
<keyword evidence="3 5" id="KW-1133">Transmembrane helix</keyword>
<reference evidence="7 8" key="1">
    <citation type="submission" date="2020-08" db="EMBL/GenBank/DDBJ databases">
        <title>Genomic Encyclopedia of Type Strains, Phase IV (KMG-IV): sequencing the most valuable type-strain genomes for metagenomic binning, comparative biology and taxonomic classification.</title>
        <authorList>
            <person name="Goeker M."/>
        </authorList>
    </citation>
    <scope>NUCLEOTIDE SEQUENCE [LARGE SCALE GENOMIC DNA]</scope>
    <source>
        <strain evidence="7 8">DSM 103733</strain>
    </source>
</reference>
<dbReference type="GO" id="GO:0012505">
    <property type="term" value="C:endomembrane system"/>
    <property type="evidence" value="ECO:0007669"/>
    <property type="project" value="UniProtKB-SubCell"/>
</dbReference>
<comment type="caution">
    <text evidence="7">The sequence shown here is derived from an EMBL/GenBank/DDBJ whole genome shotgun (WGS) entry which is preliminary data.</text>
</comment>
<evidence type="ECO:0000256" key="4">
    <source>
        <dbReference type="ARBA" id="ARBA00023136"/>
    </source>
</evidence>
<evidence type="ECO:0000256" key="1">
    <source>
        <dbReference type="ARBA" id="ARBA00004127"/>
    </source>
</evidence>
<feature type="transmembrane region" description="Helical" evidence="5">
    <location>
        <begin position="133"/>
        <end position="152"/>
    </location>
</feature>
<organism evidence="7 8">
    <name type="scientific">Silvibacterium bohemicum</name>
    <dbReference type="NCBI Taxonomy" id="1577686"/>
    <lineage>
        <taxon>Bacteria</taxon>
        <taxon>Pseudomonadati</taxon>
        <taxon>Acidobacteriota</taxon>
        <taxon>Terriglobia</taxon>
        <taxon>Terriglobales</taxon>
        <taxon>Acidobacteriaceae</taxon>
        <taxon>Silvibacterium</taxon>
    </lineage>
</organism>
<gene>
    <name evidence="7" type="ORF">HNQ77_000555</name>
</gene>
<evidence type="ECO:0000313" key="8">
    <source>
        <dbReference type="Proteomes" id="UP000538666"/>
    </source>
</evidence>
<dbReference type="OrthoDB" id="128729at2"/>
<feature type="transmembrane region" description="Helical" evidence="5">
    <location>
        <begin position="81"/>
        <end position="113"/>
    </location>
</feature>
<feature type="domain" description="HTTM-like" evidence="6">
    <location>
        <begin position="15"/>
        <end position="290"/>
    </location>
</feature>
<sequence length="324" mass="37653">MIVPKLKDAWTDFFFTPISPLPLGTFRILYGLCVCGTLALLHADWLSWFGVHSWIKMETMQLIEPEIRLNLFSVIPQNDGWILALFWLFFIAGIFLTLGLWTRVSSIIVFLGLTSMNERMPFIIHGGDTFLRIAGFFLIFAPAGQALSIDLLRSKRRRGKNPAPESMFAPWAQRLIQYQIAVIYFISFWWKAKGHSWWDGTALYYVFHLREIQRFPIPNWVQHPTVYKLGSWATLGFELLFPLAVWFKRFRYPLLFAGLLFHLCLEYTLNVPMFEWDILSAYVLFVEPEDLKTVFARLARRWQSIAQRTSTGEVAGHASQSSLN</sequence>
<evidence type="ECO:0000256" key="5">
    <source>
        <dbReference type="SAM" id="Phobius"/>
    </source>
</evidence>
<accession>A0A841JPX3</accession>
<dbReference type="Pfam" id="PF05090">
    <property type="entry name" value="HTTM"/>
    <property type="match status" value="1"/>
</dbReference>
<protein>
    <submittedName>
        <fullName evidence="7">Putative membrane protein</fullName>
    </submittedName>
</protein>
<dbReference type="RefSeq" id="WP_082125192.1">
    <property type="nucleotide sequence ID" value="NZ_JACHEK010000001.1"/>
</dbReference>
<dbReference type="SMART" id="SM00752">
    <property type="entry name" value="HTTM"/>
    <property type="match status" value="1"/>
</dbReference>
<dbReference type="PANTHER" id="PTHR39535">
    <property type="entry name" value="SPORULATION-DELAYING PROTEIN SDPB"/>
    <property type="match status" value="1"/>
</dbReference>
<keyword evidence="8" id="KW-1185">Reference proteome</keyword>